<evidence type="ECO:0000259" key="10">
    <source>
        <dbReference type="PROSITE" id="PS50862"/>
    </source>
</evidence>
<reference evidence="11 12" key="1">
    <citation type="submission" date="2023-11" db="EMBL/GenBank/DDBJ databases">
        <title>Halocaridina rubra genome assembly.</title>
        <authorList>
            <person name="Smith C."/>
        </authorList>
    </citation>
    <scope>NUCLEOTIDE SEQUENCE [LARGE SCALE GENOMIC DNA]</scope>
    <source>
        <strain evidence="11">EP-1</strain>
        <tissue evidence="11">Whole</tissue>
    </source>
</reference>
<dbReference type="PROSITE" id="PS50862">
    <property type="entry name" value="AA_TRNA_LIGASE_II"/>
    <property type="match status" value="1"/>
</dbReference>
<dbReference type="InterPro" id="IPR033730">
    <property type="entry name" value="ProRS_core_prok"/>
</dbReference>
<dbReference type="CDD" id="cd00779">
    <property type="entry name" value="ProRS_core_prok"/>
    <property type="match status" value="1"/>
</dbReference>
<proteinExistence type="predicted"/>
<dbReference type="FunFam" id="3.30.930.10:FF:000042">
    <property type="entry name" value="probable proline--tRNA ligase, mitochondrial"/>
    <property type="match status" value="1"/>
</dbReference>
<evidence type="ECO:0000313" key="12">
    <source>
        <dbReference type="Proteomes" id="UP001381693"/>
    </source>
</evidence>
<keyword evidence="3" id="KW-0547">Nucleotide-binding</keyword>
<protein>
    <recommendedName>
        <fullName evidence="9">Probable proline--tRNA ligase, mitochondrial</fullName>
        <ecNumber evidence="1">6.1.1.15</ecNumber>
    </recommendedName>
    <alternativeName>
        <fullName evidence="7">Prolyl-tRNA synthetase</fullName>
    </alternativeName>
</protein>
<accession>A0AAN8ZYC9</accession>
<dbReference type="InterPro" id="IPR006195">
    <property type="entry name" value="aa-tRNA-synth_II"/>
</dbReference>
<evidence type="ECO:0000256" key="7">
    <source>
        <dbReference type="ARBA" id="ARBA00029731"/>
    </source>
</evidence>
<keyword evidence="12" id="KW-1185">Reference proteome</keyword>
<dbReference type="InterPro" id="IPR045864">
    <property type="entry name" value="aa-tRNA-synth_II/BPL/LPL"/>
</dbReference>
<evidence type="ECO:0000256" key="5">
    <source>
        <dbReference type="ARBA" id="ARBA00022917"/>
    </source>
</evidence>
<dbReference type="InterPro" id="IPR050062">
    <property type="entry name" value="Pro-tRNA_synthetase"/>
</dbReference>
<dbReference type="GO" id="GO:0005739">
    <property type="term" value="C:mitochondrion"/>
    <property type="evidence" value="ECO:0007669"/>
    <property type="project" value="TreeGrafter"/>
</dbReference>
<dbReference type="AlphaFoldDB" id="A0AAN8ZYC9"/>
<dbReference type="EMBL" id="JAXCGZ010013243">
    <property type="protein sequence ID" value="KAK7073176.1"/>
    <property type="molecule type" value="Genomic_DNA"/>
</dbReference>
<dbReference type="SUPFAM" id="SSF55681">
    <property type="entry name" value="Class II aaRS and biotin synthetases"/>
    <property type="match status" value="1"/>
</dbReference>
<evidence type="ECO:0000256" key="8">
    <source>
        <dbReference type="ARBA" id="ARBA00047671"/>
    </source>
</evidence>
<evidence type="ECO:0000256" key="1">
    <source>
        <dbReference type="ARBA" id="ARBA00012831"/>
    </source>
</evidence>
<evidence type="ECO:0000256" key="2">
    <source>
        <dbReference type="ARBA" id="ARBA00022598"/>
    </source>
</evidence>
<gene>
    <name evidence="11" type="primary">PARS2</name>
    <name evidence="11" type="ORF">SK128_005690</name>
</gene>
<keyword evidence="6" id="KW-0030">Aminoacyl-tRNA synthetase</keyword>
<evidence type="ECO:0000256" key="6">
    <source>
        <dbReference type="ARBA" id="ARBA00023146"/>
    </source>
</evidence>
<evidence type="ECO:0000256" key="9">
    <source>
        <dbReference type="ARBA" id="ARBA00071545"/>
    </source>
</evidence>
<organism evidence="11 12">
    <name type="scientific">Halocaridina rubra</name>
    <name type="common">Hawaiian red shrimp</name>
    <dbReference type="NCBI Taxonomy" id="373956"/>
    <lineage>
        <taxon>Eukaryota</taxon>
        <taxon>Metazoa</taxon>
        <taxon>Ecdysozoa</taxon>
        <taxon>Arthropoda</taxon>
        <taxon>Crustacea</taxon>
        <taxon>Multicrustacea</taxon>
        <taxon>Malacostraca</taxon>
        <taxon>Eumalacostraca</taxon>
        <taxon>Eucarida</taxon>
        <taxon>Decapoda</taxon>
        <taxon>Pleocyemata</taxon>
        <taxon>Caridea</taxon>
        <taxon>Atyoidea</taxon>
        <taxon>Atyidae</taxon>
        <taxon>Halocaridina</taxon>
    </lineage>
</organism>
<name>A0AAN8ZYC9_HALRR</name>
<dbReference type="EC" id="6.1.1.15" evidence="1"/>
<dbReference type="InterPro" id="IPR002314">
    <property type="entry name" value="aa-tRNA-synt_IIb"/>
</dbReference>
<dbReference type="Proteomes" id="UP001381693">
    <property type="component" value="Unassembled WGS sequence"/>
</dbReference>
<dbReference type="PANTHER" id="PTHR42753:SF10">
    <property type="entry name" value="PROLINE--TRNA LIGASE, MITOCHONDRIAL-RELATED"/>
    <property type="match status" value="1"/>
</dbReference>
<keyword evidence="2 11" id="KW-0436">Ligase</keyword>
<dbReference type="GO" id="GO:0005524">
    <property type="term" value="F:ATP binding"/>
    <property type="evidence" value="ECO:0007669"/>
    <property type="project" value="UniProtKB-KW"/>
</dbReference>
<evidence type="ECO:0000313" key="11">
    <source>
        <dbReference type="EMBL" id="KAK7073176.1"/>
    </source>
</evidence>
<dbReference type="InterPro" id="IPR036621">
    <property type="entry name" value="Anticodon-bd_dom_sf"/>
</dbReference>
<dbReference type="InterPro" id="IPR002316">
    <property type="entry name" value="Pro-tRNA-ligase_IIa"/>
</dbReference>
<keyword evidence="4" id="KW-0067">ATP-binding</keyword>
<dbReference type="GO" id="GO:0006433">
    <property type="term" value="P:prolyl-tRNA aminoacylation"/>
    <property type="evidence" value="ECO:0007669"/>
    <property type="project" value="InterPro"/>
</dbReference>
<dbReference type="Pfam" id="PF00587">
    <property type="entry name" value="tRNA-synt_2b"/>
    <property type="match status" value="1"/>
</dbReference>
<comment type="catalytic activity">
    <reaction evidence="8">
        <text>tRNA(Pro) + L-proline + ATP = L-prolyl-tRNA(Pro) + AMP + diphosphate</text>
        <dbReference type="Rhea" id="RHEA:14305"/>
        <dbReference type="Rhea" id="RHEA-COMP:9700"/>
        <dbReference type="Rhea" id="RHEA-COMP:9702"/>
        <dbReference type="ChEBI" id="CHEBI:30616"/>
        <dbReference type="ChEBI" id="CHEBI:33019"/>
        <dbReference type="ChEBI" id="CHEBI:60039"/>
        <dbReference type="ChEBI" id="CHEBI:78442"/>
        <dbReference type="ChEBI" id="CHEBI:78532"/>
        <dbReference type="ChEBI" id="CHEBI:456215"/>
        <dbReference type="EC" id="6.1.1.15"/>
    </reaction>
</comment>
<evidence type="ECO:0000256" key="3">
    <source>
        <dbReference type="ARBA" id="ARBA00022741"/>
    </source>
</evidence>
<feature type="domain" description="Aminoacyl-transfer RNA synthetases class-II family profile" evidence="10">
    <location>
        <begin position="78"/>
        <end position="349"/>
    </location>
</feature>
<dbReference type="Gene3D" id="3.30.930.10">
    <property type="entry name" value="Bira Bifunctional Protein, Domain 2"/>
    <property type="match status" value="1"/>
</dbReference>
<sequence length="456" mass="51910">MKMYKKSNTLKHTRCLHYLLRQFYHQYRVSQLYQPLSVVPKEALVKKDAAISLSQKLMMECGILRPRGNGMFAFLPLGLRALEKLSAVIDEEMKRVGAQKILLPSLTSGLLWKKTGRWESTGEELMKVKDRHERDYVLSATHEEAIVDMLADTSLLSHRQLSLRLYQISSKFRDEANPRFGLLRCKEFLMKDLYTFDKDETSATDTYNQICTAYDTIFQRIGIPFVKVSGDCGNIGGNFSHEYHFPAPIGQDTLLLCENCGTGSNAELVEDLDNKSCNICGSKLQLQKGIEVGHTFLLGIKYSEPLQCYYQNEKGKPTVVQMGCYGIGISRVLAAAIEVLSTEKNIRWPWLLAPFKVCIVGPKKGSKEEKAATWVNFLARSLNNFPSLRDDIIVDDRDNLTIGKRVMEAKKTGFPIIVVLGKYACEPIPQFEVIETAREEVHYFTQYQLLDYLKNR</sequence>
<evidence type="ECO:0000256" key="4">
    <source>
        <dbReference type="ARBA" id="ARBA00022840"/>
    </source>
</evidence>
<dbReference type="PRINTS" id="PR01046">
    <property type="entry name" value="TRNASYNTHPRO"/>
</dbReference>
<dbReference type="SUPFAM" id="SSF52954">
    <property type="entry name" value="Class II aaRS ABD-related"/>
    <property type="match status" value="1"/>
</dbReference>
<dbReference type="PANTHER" id="PTHR42753">
    <property type="entry name" value="MITOCHONDRIAL RIBOSOME PROTEIN L39/PROLYL-TRNA LIGASE FAMILY MEMBER"/>
    <property type="match status" value="1"/>
</dbReference>
<dbReference type="Gene3D" id="3.40.50.800">
    <property type="entry name" value="Anticodon-binding domain"/>
    <property type="match status" value="1"/>
</dbReference>
<keyword evidence="5" id="KW-0648">Protein biosynthesis</keyword>
<comment type="caution">
    <text evidence="11">The sequence shown here is derived from an EMBL/GenBank/DDBJ whole genome shotgun (WGS) entry which is preliminary data.</text>
</comment>
<dbReference type="GO" id="GO:0004827">
    <property type="term" value="F:proline-tRNA ligase activity"/>
    <property type="evidence" value="ECO:0007669"/>
    <property type="project" value="UniProtKB-EC"/>
</dbReference>